<organism evidence="1 2">
    <name type="scientific">Fischerella major NIES-592</name>
    <dbReference type="NCBI Taxonomy" id="210994"/>
    <lineage>
        <taxon>Bacteria</taxon>
        <taxon>Bacillati</taxon>
        <taxon>Cyanobacteriota</taxon>
        <taxon>Cyanophyceae</taxon>
        <taxon>Nostocales</taxon>
        <taxon>Hapalosiphonaceae</taxon>
        <taxon>Fischerella</taxon>
    </lineage>
</organism>
<keyword evidence="2" id="KW-1185">Reference proteome</keyword>
<protein>
    <submittedName>
        <fullName evidence="1">Uncharacterized protein</fullName>
    </submittedName>
</protein>
<dbReference type="AlphaFoldDB" id="A0A1U7H3M4"/>
<proteinExistence type="predicted"/>
<evidence type="ECO:0000313" key="1">
    <source>
        <dbReference type="EMBL" id="OKH15688.1"/>
    </source>
</evidence>
<gene>
    <name evidence="1" type="ORF">NIES592_06310</name>
</gene>
<reference evidence="1 2" key="1">
    <citation type="submission" date="2016-11" db="EMBL/GenBank/DDBJ databases">
        <title>Draft Genome Sequences of Nine Cyanobacterial Strains from Diverse Habitats.</title>
        <authorList>
            <person name="Zhu T."/>
            <person name="Hou S."/>
            <person name="Lu X."/>
            <person name="Hess W.R."/>
        </authorList>
    </citation>
    <scope>NUCLEOTIDE SEQUENCE [LARGE SCALE GENOMIC DNA]</scope>
    <source>
        <strain evidence="1 2">NIES-592</strain>
    </source>
</reference>
<dbReference type="Proteomes" id="UP000186391">
    <property type="component" value="Unassembled WGS sequence"/>
</dbReference>
<evidence type="ECO:0000313" key="2">
    <source>
        <dbReference type="Proteomes" id="UP000186391"/>
    </source>
</evidence>
<accession>A0A1U7H3M4</accession>
<sequence length="199" mass="22330">MSSLDPVIIKRKIVGTWQLPIHHEYSETITLMGFGSKFSYTCSAADVRQRFRQLFTGSEIRGNWHIRNTIKETSDSKSSVGGSVTKTVGGSVRISTGFLTAPFLKEQQNSSARSELLESDRTGPFLFLNFDELTQSILNIPTPGGRIELGNLLNNLRQVFEEDYFKIVSLTDNDTRLLLRTKTGNEVVWTKFQEDFGGG</sequence>
<dbReference type="EMBL" id="MRCA01000002">
    <property type="protein sequence ID" value="OKH15688.1"/>
    <property type="molecule type" value="Genomic_DNA"/>
</dbReference>
<name>A0A1U7H3M4_9CYAN</name>
<dbReference type="OrthoDB" id="517260at2"/>
<comment type="caution">
    <text evidence="1">The sequence shown here is derived from an EMBL/GenBank/DDBJ whole genome shotgun (WGS) entry which is preliminary data.</text>
</comment>
<dbReference type="RefSeq" id="WP_073555226.1">
    <property type="nucleotide sequence ID" value="NZ_MRCA01000002.1"/>
</dbReference>